<organism evidence="3 4">
    <name type="scientific">Achromobacter marplatensis</name>
    <dbReference type="NCBI Taxonomy" id="470868"/>
    <lineage>
        <taxon>Bacteria</taxon>
        <taxon>Pseudomonadati</taxon>
        <taxon>Pseudomonadota</taxon>
        <taxon>Betaproteobacteria</taxon>
        <taxon>Burkholderiales</taxon>
        <taxon>Alcaligenaceae</taxon>
        <taxon>Achromobacter</taxon>
    </lineage>
</organism>
<comment type="caution">
    <text evidence="3">The sequence shown here is derived from an EMBL/GenBank/DDBJ whole genome shotgun (WGS) entry which is preliminary data.</text>
</comment>
<gene>
    <name evidence="3" type="ORF">DFP87_104309</name>
</gene>
<proteinExistence type="predicted"/>
<keyword evidence="1" id="KW-1133">Transmembrane helix</keyword>
<keyword evidence="1" id="KW-0812">Transmembrane</keyword>
<dbReference type="EMBL" id="QNRM01000004">
    <property type="protein sequence ID" value="RBP19969.1"/>
    <property type="molecule type" value="Genomic_DNA"/>
</dbReference>
<evidence type="ECO:0000256" key="1">
    <source>
        <dbReference type="SAM" id="Phobius"/>
    </source>
</evidence>
<feature type="transmembrane region" description="Helical" evidence="1">
    <location>
        <begin position="20"/>
        <end position="40"/>
    </location>
</feature>
<dbReference type="Proteomes" id="UP000252124">
    <property type="component" value="Unassembled WGS sequence"/>
</dbReference>
<dbReference type="InterPro" id="IPR028087">
    <property type="entry name" value="Tad_N"/>
</dbReference>
<dbReference type="RefSeq" id="WP_088589032.1">
    <property type="nucleotide sequence ID" value="NZ_CADIJU010000002.1"/>
</dbReference>
<reference evidence="3 4" key="1">
    <citation type="submission" date="2018-06" db="EMBL/GenBank/DDBJ databases">
        <title>Genomic Encyclopedia of Type Strains, Phase III (KMG-III): the genomes of soil and plant-associated and newly described type strains.</title>
        <authorList>
            <person name="Whitman W."/>
        </authorList>
    </citation>
    <scope>NUCLEOTIDE SEQUENCE [LARGE SCALE GENOMIC DNA]</scope>
    <source>
        <strain evidence="3 4">CECT 7342</strain>
    </source>
</reference>
<dbReference type="Pfam" id="PF13400">
    <property type="entry name" value="Tad"/>
    <property type="match status" value="1"/>
</dbReference>
<accession>A0ABX9G9U3</accession>
<protein>
    <submittedName>
        <fullName evidence="3">Membrane protein</fullName>
    </submittedName>
</protein>
<dbReference type="GeneID" id="99729845"/>
<evidence type="ECO:0000259" key="2">
    <source>
        <dbReference type="Pfam" id="PF13400"/>
    </source>
</evidence>
<keyword evidence="4" id="KW-1185">Reference proteome</keyword>
<feature type="domain" description="Putative Flp pilus-assembly TadG-like N-terminal" evidence="2">
    <location>
        <begin position="16"/>
        <end position="61"/>
    </location>
</feature>
<keyword evidence="1" id="KW-0472">Membrane</keyword>
<evidence type="ECO:0000313" key="4">
    <source>
        <dbReference type="Proteomes" id="UP000252124"/>
    </source>
</evidence>
<sequence length="689" mass="69459">MPAAPLRSAFLLRQRGSITVAVVFAVLVGLVLLGVAHLAYSFYMKREMQKGADLAALSAVQVLGMGTPADCARAVTAGRISALANVPGFFATFTAADITVECKVWDSTRADASGMHVFDAASGQSFNAVRVGVRKRLATIIPTFSGGSDGGTLVATTAVATNTQPVAAFSVGSRLLRLERGGLLSQLLTSVGASPAQLDVLDAAGLASVNITPAGLLQALGLPLSVATGVGTPEQLAAVNNLTLGQLLNATLTVIDKAGTVGADVGLLKNAINTVLALMPLNLPVKLFGNGGVLDLSVVGGGAASALQANVNALNILETALVVANGQNLINLGLSVPLLGVDARVRIVEPPTVAIGGVGTQATSAGIRVYLRINAGNIPVVGSILGNLLNTNVDLPIIINVAQSTGTLTKLCEAPLPQDQATISVTSSVANVCLGRFPGMPAANAPPGEFASLTNTCEPGAASAIGRYRILQVLGLPFTAKATVFAFSSSQPKSVTLTEPPSPNSSTTINATSIDLAALASSVLSAVLNDLLGNVISTDNRELAATLVGGSATNAGKSIADVLAGLKSDADKLKTGPIGGLLGGTLQLVGNLLGGVVTIVADTTCNLSGLFDQGKIRECRINYIAANALGGASGGTNAGLQTIVMTLLTPVLNTLSLVLNQALNVLGVSIGQTDVSLLSVDCGKPRLVY</sequence>
<name>A0ABX9G9U3_9BURK</name>
<evidence type="ECO:0000313" key="3">
    <source>
        <dbReference type="EMBL" id="RBP19969.1"/>
    </source>
</evidence>